<dbReference type="RefSeq" id="WP_187748483.1">
    <property type="nucleotide sequence ID" value="NZ_CP060828.1"/>
</dbReference>
<reference evidence="2 3" key="1">
    <citation type="submission" date="2020-08" db="EMBL/GenBank/DDBJ databases">
        <title>A novel species.</title>
        <authorList>
            <person name="Gao J."/>
        </authorList>
    </citation>
    <scope>NUCLEOTIDE SEQUENCE [LARGE SCALE GENOMIC DNA]</scope>
    <source>
        <strain evidence="2 3">CRXT-G-22</strain>
    </source>
</reference>
<organism evidence="2 3">
    <name type="scientific">Streptomyces roseirectus</name>
    <dbReference type="NCBI Taxonomy" id="2768066"/>
    <lineage>
        <taxon>Bacteria</taxon>
        <taxon>Bacillati</taxon>
        <taxon>Actinomycetota</taxon>
        <taxon>Actinomycetes</taxon>
        <taxon>Kitasatosporales</taxon>
        <taxon>Streptomycetaceae</taxon>
        <taxon>Streptomyces</taxon>
    </lineage>
</organism>
<name>A0A7H0IFE8_9ACTN</name>
<dbReference type="InterPro" id="IPR043917">
    <property type="entry name" value="DUF5753"/>
</dbReference>
<evidence type="ECO:0000313" key="2">
    <source>
        <dbReference type="EMBL" id="QNP71514.1"/>
    </source>
</evidence>
<dbReference type="Proteomes" id="UP000516052">
    <property type="component" value="Chromosome"/>
</dbReference>
<proteinExistence type="predicted"/>
<dbReference type="PROSITE" id="PS50943">
    <property type="entry name" value="HTH_CROC1"/>
    <property type="match status" value="1"/>
</dbReference>
<dbReference type="GO" id="GO:0003677">
    <property type="term" value="F:DNA binding"/>
    <property type="evidence" value="ECO:0007669"/>
    <property type="project" value="InterPro"/>
</dbReference>
<evidence type="ECO:0000313" key="3">
    <source>
        <dbReference type="Proteomes" id="UP000516052"/>
    </source>
</evidence>
<dbReference type="InterPro" id="IPR010982">
    <property type="entry name" value="Lambda_DNA-bd_dom_sf"/>
</dbReference>
<dbReference type="Gene3D" id="1.10.260.40">
    <property type="entry name" value="lambda repressor-like DNA-binding domains"/>
    <property type="match status" value="1"/>
</dbReference>
<dbReference type="KEGG" id="sroi:IAG44_20165"/>
<dbReference type="CDD" id="cd00093">
    <property type="entry name" value="HTH_XRE"/>
    <property type="match status" value="1"/>
</dbReference>
<dbReference type="Pfam" id="PF13560">
    <property type="entry name" value="HTH_31"/>
    <property type="match status" value="1"/>
</dbReference>
<dbReference type="Pfam" id="PF19054">
    <property type="entry name" value="DUF5753"/>
    <property type="match status" value="1"/>
</dbReference>
<evidence type="ECO:0000259" key="1">
    <source>
        <dbReference type="PROSITE" id="PS50943"/>
    </source>
</evidence>
<accession>A0A7H0IFE8</accession>
<feature type="domain" description="HTH cro/C1-type" evidence="1">
    <location>
        <begin position="21"/>
        <end position="75"/>
    </location>
</feature>
<dbReference type="SUPFAM" id="SSF47413">
    <property type="entry name" value="lambda repressor-like DNA-binding domains"/>
    <property type="match status" value="1"/>
</dbReference>
<dbReference type="AlphaFoldDB" id="A0A7H0IFE8"/>
<keyword evidence="3" id="KW-1185">Reference proteome</keyword>
<protein>
    <submittedName>
        <fullName evidence="2">Helix-turn-helix domain-containing protein</fullName>
    </submittedName>
</protein>
<sequence>MASSSSSVQEARKALGRRLGEIRTEAGLTKRALAARLGWHESKCSRFESGTRPPSERDLRSWTAACGVPGDAEELITTARGIDGMYVEWRKMERTGLKQAQESVLPLWERTRRFRIYSPWLIPGPVQTAPYITALLTSLRDRRGLADDVPAAVKVRMEKQELVHGRHTFAILLEEGALRYRIGGSDVLAGQLDHLLDVMTLPQVSIGIIPQDADRSTLWPVEGFFLYDDETVNVELVSAHLTMVQKHEISLYAKTFSELAELAVYGVEARTIITSAVKSLR</sequence>
<dbReference type="InterPro" id="IPR001387">
    <property type="entry name" value="Cro/C1-type_HTH"/>
</dbReference>
<gene>
    <name evidence="2" type="ORF">IAG44_20165</name>
</gene>
<dbReference type="EMBL" id="CP060828">
    <property type="protein sequence ID" value="QNP71514.1"/>
    <property type="molecule type" value="Genomic_DNA"/>
</dbReference>
<dbReference type="SMART" id="SM00530">
    <property type="entry name" value="HTH_XRE"/>
    <property type="match status" value="1"/>
</dbReference>